<reference evidence="1" key="2">
    <citation type="submission" date="2020-09" db="EMBL/GenBank/DDBJ databases">
        <authorList>
            <person name="Sun Q."/>
            <person name="Kim S."/>
        </authorList>
    </citation>
    <scope>NUCLEOTIDE SEQUENCE</scope>
    <source>
        <strain evidence="1">KCTC 42097</strain>
    </source>
</reference>
<organism evidence="1 2">
    <name type="scientific">Limoniibacter endophyticus</name>
    <dbReference type="NCBI Taxonomy" id="1565040"/>
    <lineage>
        <taxon>Bacteria</taxon>
        <taxon>Pseudomonadati</taxon>
        <taxon>Pseudomonadota</taxon>
        <taxon>Alphaproteobacteria</taxon>
        <taxon>Hyphomicrobiales</taxon>
        <taxon>Bartonellaceae</taxon>
        <taxon>Limoniibacter</taxon>
    </lineage>
</organism>
<name>A0A8J3DRM8_9HYPH</name>
<proteinExistence type="predicted"/>
<keyword evidence="2" id="KW-1185">Reference proteome</keyword>
<comment type="caution">
    <text evidence="1">The sequence shown here is derived from an EMBL/GenBank/DDBJ whole genome shotgun (WGS) entry which is preliminary data.</text>
</comment>
<reference evidence="1" key="1">
    <citation type="journal article" date="2014" name="Int. J. Syst. Evol. Microbiol.">
        <title>Complete genome sequence of Corynebacterium casei LMG S-19264T (=DSM 44701T), isolated from a smear-ripened cheese.</title>
        <authorList>
            <consortium name="US DOE Joint Genome Institute (JGI-PGF)"/>
            <person name="Walter F."/>
            <person name="Albersmeier A."/>
            <person name="Kalinowski J."/>
            <person name="Ruckert C."/>
        </authorList>
    </citation>
    <scope>NUCLEOTIDE SEQUENCE</scope>
    <source>
        <strain evidence="1">KCTC 42097</strain>
    </source>
</reference>
<protein>
    <submittedName>
        <fullName evidence="1">Uncharacterized protein</fullName>
    </submittedName>
</protein>
<sequence>MISFSGALNWICSCPGISDDRLPKLRAEAHVPIPDRLNLAYKLFYPVTLWSEDAPKRLSD</sequence>
<gene>
    <name evidence="1" type="ORF">GCM10010136_25570</name>
</gene>
<evidence type="ECO:0000313" key="2">
    <source>
        <dbReference type="Proteomes" id="UP000641137"/>
    </source>
</evidence>
<dbReference type="AlphaFoldDB" id="A0A8J3DRM8"/>
<dbReference type="EMBL" id="BMZO01000008">
    <property type="protein sequence ID" value="GHC75531.1"/>
    <property type="molecule type" value="Genomic_DNA"/>
</dbReference>
<dbReference type="Proteomes" id="UP000641137">
    <property type="component" value="Unassembled WGS sequence"/>
</dbReference>
<accession>A0A8J3DRM8</accession>
<evidence type="ECO:0000313" key="1">
    <source>
        <dbReference type="EMBL" id="GHC75531.1"/>
    </source>
</evidence>